<accession>A0A8H5EU32</accession>
<dbReference type="SUPFAM" id="SSF52047">
    <property type="entry name" value="RNI-like"/>
    <property type="match status" value="1"/>
</dbReference>
<gene>
    <name evidence="1" type="ORF">D9619_002409</name>
</gene>
<dbReference type="Gene3D" id="3.80.10.10">
    <property type="entry name" value="Ribonuclease Inhibitor"/>
    <property type="match status" value="1"/>
</dbReference>
<dbReference type="AlphaFoldDB" id="A0A8H5EU32"/>
<keyword evidence="2" id="KW-1185">Reference proteome</keyword>
<protein>
    <recommendedName>
        <fullName evidence="3">F-box domain-containing protein</fullName>
    </recommendedName>
</protein>
<evidence type="ECO:0000313" key="2">
    <source>
        <dbReference type="Proteomes" id="UP000567179"/>
    </source>
</evidence>
<name>A0A8H5EU32_9AGAR</name>
<dbReference type="OrthoDB" id="3270987at2759"/>
<organism evidence="1 2">
    <name type="scientific">Psilocybe cf. subviscida</name>
    <dbReference type="NCBI Taxonomy" id="2480587"/>
    <lineage>
        <taxon>Eukaryota</taxon>
        <taxon>Fungi</taxon>
        <taxon>Dikarya</taxon>
        <taxon>Basidiomycota</taxon>
        <taxon>Agaricomycotina</taxon>
        <taxon>Agaricomycetes</taxon>
        <taxon>Agaricomycetidae</taxon>
        <taxon>Agaricales</taxon>
        <taxon>Agaricineae</taxon>
        <taxon>Strophariaceae</taxon>
        <taxon>Psilocybe</taxon>
    </lineage>
</organism>
<dbReference type="InterPro" id="IPR032675">
    <property type="entry name" value="LRR_dom_sf"/>
</dbReference>
<evidence type="ECO:0000313" key="1">
    <source>
        <dbReference type="EMBL" id="KAF5312550.1"/>
    </source>
</evidence>
<dbReference type="Proteomes" id="UP000567179">
    <property type="component" value="Unassembled WGS sequence"/>
</dbReference>
<reference evidence="1 2" key="1">
    <citation type="journal article" date="2020" name="ISME J.">
        <title>Uncovering the hidden diversity of litter-decomposition mechanisms in mushroom-forming fungi.</title>
        <authorList>
            <person name="Floudas D."/>
            <person name="Bentzer J."/>
            <person name="Ahren D."/>
            <person name="Johansson T."/>
            <person name="Persson P."/>
            <person name="Tunlid A."/>
        </authorList>
    </citation>
    <scope>NUCLEOTIDE SEQUENCE [LARGE SCALE GENOMIC DNA]</scope>
    <source>
        <strain evidence="1 2">CBS 101986</strain>
    </source>
</reference>
<comment type="caution">
    <text evidence="1">The sequence shown here is derived from an EMBL/GenBank/DDBJ whole genome shotgun (WGS) entry which is preliminary data.</text>
</comment>
<evidence type="ECO:0008006" key="3">
    <source>
        <dbReference type="Google" id="ProtNLM"/>
    </source>
</evidence>
<sequence length="577" mass="65135">MSESGENDRSVVVELDNVVEGVAKIGLEDDQEEAGDIEFVESCPSCSCFSDEPHHKDCPRLLSILGFNPPSSRYTGHWCKKPPRNRQPAEGLIGDPLRRVPSEIASQILLRAVEDPRDDVVDNGHLHYQVYTRPLELAAVCKYWRYIAFSEPQLWTTLDLRGGSASNWVQPLELLEEWLQRSGQLPLTIFLVVPLYVDYGVDNRFMSCVKTLCAYSSRWQNLMLNIPLCTIPLFQYDPSKTPFLTYLHLDTSRAPSEQNPGSSVITALRPTHLVFVGERPLLLPISWDNIISLKLDGRNVAQLLDILRSCPKIEYMHVTLQTWADENYLPVSHGPLALAYLQTMILEFGDQLPFEDLLSQLTTPNLTKLSAQGLFFEVPVSVASVTALCMRSQNTCLQSLAFHCCVILERELLELLETSPSLRYLTLHDNSSSQATITDRFFGRLLDTNPASDQFIFLPKLCSIDYAGATTFSWRLVADAAEARLNLPHGRNHSPPRPLEYFAIDANNLYPDEELMDEDSLLRFLALAKGLSRQDVYLHFNPRAMEGSLIHHRMPAPDHDVGLYYSLPHCLAMYGLS</sequence>
<proteinExistence type="predicted"/>
<dbReference type="EMBL" id="JAACJJ010000056">
    <property type="protein sequence ID" value="KAF5312550.1"/>
    <property type="molecule type" value="Genomic_DNA"/>
</dbReference>